<dbReference type="EMBL" id="JBHFQA010000018">
    <property type="protein sequence ID" value="KAL2082836.1"/>
    <property type="molecule type" value="Genomic_DNA"/>
</dbReference>
<sequence>MNSSVVLKDRHYTLDLPFRKENQVLPNNRPVAEQRLIDLKKQFQRHEQFKKEYSDFITDIIGKGYAEVVPSEQLEKADGRVWYIPHRGVYHPRKKTLRVVFDCSTTYQGTSLNLELLQGPDLTNSLVGVLFRFRLEPVAVMADIRSMFHQVMVSAKDVDFLRFLWWPDGDMAQTVVEHRMLEAVQLVKDLSAACEMGGFQITKWASNSRTVLSAIPQEDRAKDVKMLDLEKDELPMERGLGLQWCIENDTFMFKIALRHRPLTRRGLSVVSSVYDPLGFLAPVMLPVKHVLQQLCKEKYGWDEPIPATASKKWMEWTSSLEKLSDFSVAR</sequence>
<evidence type="ECO:0000313" key="1">
    <source>
        <dbReference type="EMBL" id="KAL2082836.1"/>
    </source>
</evidence>
<dbReference type="InterPro" id="IPR008042">
    <property type="entry name" value="Retrotrans_Pao"/>
</dbReference>
<keyword evidence="2" id="KW-1185">Reference proteome</keyword>
<comment type="caution">
    <text evidence="1">The sequence shown here is derived from an EMBL/GenBank/DDBJ whole genome shotgun (WGS) entry which is preliminary data.</text>
</comment>
<protein>
    <submittedName>
        <fullName evidence="1">Uncharacterized protein</fullName>
    </submittedName>
</protein>
<dbReference type="Pfam" id="PF05380">
    <property type="entry name" value="Peptidase_A17"/>
    <property type="match status" value="1"/>
</dbReference>
<dbReference type="Proteomes" id="UP001591681">
    <property type="component" value="Unassembled WGS sequence"/>
</dbReference>
<gene>
    <name evidence="1" type="ORF">ACEWY4_020609</name>
</gene>
<name>A0ABD1J9V8_9TELE</name>
<dbReference type="AlphaFoldDB" id="A0ABD1J9V8"/>
<dbReference type="PANTHER" id="PTHR47331:SF1">
    <property type="entry name" value="GAG-LIKE PROTEIN"/>
    <property type="match status" value="1"/>
</dbReference>
<dbReference type="PANTHER" id="PTHR47331">
    <property type="entry name" value="PHD-TYPE DOMAIN-CONTAINING PROTEIN"/>
    <property type="match status" value="1"/>
</dbReference>
<proteinExistence type="predicted"/>
<evidence type="ECO:0000313" key="2">
    <source>
        <dbReference type="Proteomes" id="UP001591681"/>
    </source>
</evidence>
<organism evidence="1 2">
    <name type="scientific">Coilia grayii</name>
    <name type="common">Gray's grenadier anchovy</name>
    <dbReference type="NCBI Taxonomy" id="363190"/>
    <lineage>
        <taxon>Eukaryota</taxon>
        <taxon>Metazoa</taxon>
        <taxon>Chordata</taxon>
        <taxon>Craniata</taxon>
        <taxon>Vertebrata</taxon>
        <taxon>Euteleostomi</taxon>
        <taxon>Actinopterygii</taxon>
        <taxon>Neopterygii</taxon>
        <taxon>Teleostei</taxon>
        <taxon>Clupei</taxon>
        <taxon>Clupeiformes</taxon>
        <taxon>Clupeoidei</taxon>
        <taxon>Engraulidae</taxon>
        <taxon>Coilinae</taxon>
        <taxon>Coilia</taxon>
    </lineage>
</organism>
<reference evidence="1 2" key="1">
    <citation type="submission" date="2024-09" db="EMBL/GenBank/DDBJ databases">
        <title>A chromosome-level genome assembly of Gray's grenadier anchovy, Coilia grayii.</title>
        <authorList>
            <person name="Fu Z."/>
        </authorList>
    </citation>
    <scope>NUCLEOTIDE SEQUENCE [LARGE SCALE GENOMIC DNA]</scope>
    <source>
        <strain evidence="1">G4</strain>
        <tissue evidence="1">Muscle</tissue>
    </source>
</reference>
<accession>A0ABD1J9V8</accession>